<evidence type="ECO:0000256" key="1">
    <source>
        <dbReference type="SAM" id="SignalP"/>
    </source>
</evidence>
<dbReference type="AlphaFoldDB" id="A0A1I7Y0Q3"/>
<name>A0A1I7Y0Q3_9BILA</name>
<dbReference type="WBParaSite" id="L893_g11411.t1">
    <property type="protein sequence ID" value="L893_g11411.t1"/>
    <property type="gene ID" value="L893_g11411"/>
</dbReference>
<evidence type="ECO:0000313" key="3">
    <source>
        <dbReference type="WBParaSite" id="L893_g11411.t1"/>
    </source>
</evidence>
<proteinExistence type="predicted"/>
<dbReference type="Proteomes" id="UP000095287">
    <property type="component" value="Unplaced"/>
</dbReference>
<feature type="signal peptide" evidence="1">
    <location>
        <begin position="1"/>
        <end position="18"/>
    </location>
</feature>
<accession>A0A1I7Y0Q3</accession>
<organism evidence="2 3">
    <name type="scientific">Steinernema glaseri</name>
    <dbReference type="NCBI Taxonomy" id="37863"/>
    <lineage>
        <taxon>Eukaryota</taxon>
        <taxon>Metazoa</taxon>
        <taxon>Ecdysozoa</taxon>
        <taxon>Nematoda</taxon>
        <taxon>Chromadorea</taxon>
        <taxon>Rhabditida</taxon>
        <taxon>Tylenchina</taxon>
        <taxon>Panagrolaimomorpha</taxon>
        <taxon>Strongyloidoidea</taxon>
        <taxon>Steinernematidae</taxon>
        <taxon>Steinernema</taxon>
    </lineage>
</organism>
<keyword evidence="2" id="KW-1185">Reference proteome</keyword>
<keyword evidence="1" id="KW-0732">Signal</keyword>
<protein>
    <submittedName>
        <fullName evidence="3">Uncharacterized protein</fullName>
    </submittedName>
</protein>
<reference evidence="3" key="1">
    <citation type="submission" date="2016-11" db="UniProtKB">
        <authorList>
            <consortium name="WormBaseParasite"/>
        </authorList>
    </citation>
    <scope>IDENTIFICATION</scope>
</reference>
<sequence>MKLLTFFALAFCFAQVDSDDLHMFLNPELALTPLQWLTAKKKIKELRTLLGKEVSYRAGRLLPPRRRGRVGTDVGAS</sequence>
<feature type="chain" id="PRO_5009311701" evidence="1">
    <location>
        <begin position="19"/>
        <end position="77"/>
    </location>
</feature>
<evidence type="ECO:0000313" key="2">
    <source>
        <dbReference type="Proteomes" id="UP000095287"/>
    </source>
</evidence>